<reference evidence="2 3" key="1">
    <citation type="journal article" date="2021" name="Commun. Biol.">
        <title>The genome of Shorea leprosula (Dipterocarpaceae) highlights the ecological relevance of drought in aseasonal tropical rainforests.</title>
        <authorList>
            <person name="Ng K.K.S."/>
            <person name="Kobayashi M.J."/>
            <person name="Fawcett J.A."/>
            <person name="Hatakeyama M."/>
            <person name="Paape T."/>
            <person name="Ng C.H."/>
            <person name="Ang C.C."/>
            <person name="Tnah L.H."/>
            <person name="Lee C.T."/>
            <person name="Nishiyama T."/>
            <person name="Sese J."/>
            <person name="O'Brien M.J."/>
            <person name="Copetti D."/>
            <person name="Mohd Noor M.I."/>
            <person name="Ong R.C."/>
            <person name="Putra M."/>
            <person name="Sireger I.Z."/>
            <person name="Indrioko S."/>
            <person name="Kosugi Y."/>
            <person name="Izuno A."/>
            <person name="Isagi Y."/>
            <person name="Lee S.L."/>
            <person name="Shimizu K.K."/>
        </authorList>
    </citation>
    <scope>NUCLEOTIDE SEQUENCE [LARGE SCALE GENOMIC DNA]</scope>
    <source>
        <strain evidence="2">214</strain>
    </source>
</reference>
<feature type="compositionally biased region" description="Low complexity" evidence="1">
    <location>
        <begin position="52"/>
        <end position="65"/>
    </location>
</feature>
<organism evidence="2 3">
    <name type="scientific">Rubroshorea leprosula</name>
    <dbReference type="NCBI Taxonomy" id="152421"/>
    <lineage>
        <taxon>Eukaryota</taxon>
        <taxon>Viridiplantae</taxon>
        <taxon>Streptophyta</taxon>
        <taxon>Embryophyta</taxon>
        <taxon>Tracheophyta</taxon>
        <taxon>Spermatophyta</taxon>
        <taxon>Magnoliopsida</taxon>
        <taxon>eudicotyledons</taxon>
        <taxon>Gunneridae</taxon>
        <taxon>Pentapetalae</taxon>
        <taxon>rosids</taxon>
        <taxon>malvids</taxon>
        <taxon>Malvales</taxon>
        <taxon>Dipterocarpaceae</taxon>
        <taxon>Rubroshorea</taxon>
    </lineage>
</organism>
<keyword evidence="3" id="KW-1185">Reference proteome</keyword>
<protein>
    <recommendedName>
        <fullName evidence="4">Reverse transcriptase Ty1/copia-type domain-containing protein</fullName>
    </recommendedName>
</protein>
<evidence type="ECO:0000256" key="1">
    <source>
        <dbReference type="SAM" id="MobiDB-lite"/>
    </source>
</evidence>
<evidence type="ECO:0000313" key="2">
    <source>
        <dbReference type="EMBL" id="GKV52859.1"/>
    </source>
</evidence>
<evidence type="ECO:0008006" key="4">
    <source>
        <dbReference type="Google" id="ProtNLM"/>
    </source>
</evidence>
<dbReference type="AlphaFoldDB" id="A0AAV5MV43"/>
<dbReference type="EMBL" id="BPVZ01000893">
    <property type="protein sequence ID" value="GKV52859.1"/>
    <property type="molecule type" value="Genomic_DNA"/>
</dbReference>
<dbReference type="Proteomes" id="UP001054252">
    <property type="component" value="Unassembled WGS sequence"/>
</dbReference>
<feature type="region of interest" description="Disordered" evidence="1">
    <location>
        <begin position="49"/>
        <end position="69"/>
    </location>
</feature>
<evidence type="ECO:0000313" key="3">
    <source>
        <dbReference type="Proteomes" id="UP001054252"/>
    </source>
</evidence>
<accession>A0AAV5MV43</accession>
<gene>
    <name evidence="2" type="ORF">SLEP1_g59415</name>
</gene>
<sequence>MVMEMYCGLLLFINSNLILLLLMLRISLTLQASSLAQHLLPIGKITPEDRQSSPVASLPAASSDSGSLSQFSPKHRAYLMSVQSSHEPESFAEAFNHSCWRDAMQEEINAQEKRIRLSLIACRETKPLAASGFTRSSIKQMARRADSSMFIRRGHGRCLILLLYVDDNILTGNDSSLLFDFIKELGNQFVSFIRCMTFSAWRGSIHGPKKGKVETALFLLVKGGNLSTPSTRAALHGVAYLVSAIDLYGLGNCLDFKREEAYISRCDNEKHFNFTSSNSEGSHYGWKGAGLKEQPLKLDGRKLEAFLLKAGCLEGK</sequence>
<name>A0AAV5MV43_9ROSI</name>
<comment type="caution">
    <text evidence="2">The sequence shown here is derived from an EMBL/GenBank/DDBJ whole genome shotgun (WGS) entry which is preliminary data.</text>
</comment>
<proteinExistence type="predicted"/>